<evidence type="ECO:0008006" key="9">
    <source>
        <dbReference type="Google" id="ProtNLM"/>
    </source>
</evidence>
<keyword evidence="8" id="KW-1185">Reference proteome</keyword>
<sequence>MSTVSEPVAATRKRRVHTDPESSDLGESDEESMSQTNAPILTGAFSRVESDLSTLSNVTEGDSQAGGTRQPKKRTKSSSSWIFANGWVQVEDSEDDNCQYFVCQYPIDNEQICQRKYKRVGGTTSNILYHVRSVHGVSESTTYGSVKEKNAQARGIQVYFRAAGEPHFTKEEYRTAIIDFVISASLPFTIVENDSFQRLITLAQLAPSPASVKLPSPRTIRRDINAQHATLFEQISAMLSSQPFLAYTLNCWTSEWSDPFLAVTAHFINSDWVQQSVVIGMEPLTGTHSGQNLAFAFVSILRSMGLATKQFYITTDNASNMKKMAQFIEGMVTPQVFDSIENRIPCIAYVLNLAAQAIIKDGLQANI</sequence>
<feature type="compositionally biased region" description="Polar residues" evidence="6">
    <location>
        <begin position="56"/>
        <end position="67"/>
    </location>
</feature>
<organism evidence="7 8">
    <name type="scientific">Lichtheimia corymbifera JMRC:FSU:9682</name>
    <dbReference type="NCBI Taxonomy" id="1263082"/>
    <lineage>
        <taxon>Eukaryota</taxon>
        <taxon>Fungi</taxon>
        <taxon>Fungi incertae sedis</taxon>
        <taxon>Mucoromycota</taxon>
        <taxon>Mucoromycotina</taxon>
        <taxon>Mucoromycetes</taxon>
        <taxon>Mucorales</taxon>
        <taxon>Lichtheimiaceae</taxon>
        <taxon>Lichtheimia</taxon>
    </lineage>
</organism>
<comment type="subcellular location">
    <subcellularLocation>
        <location evidence="1">Nucleus</location>
    </subcellularLocation>
</comment>
<feature type="region of interest" description="Disordered" evidence="6">
    <location>
        <begin position="1"/>
        <end position="40"/>
    </location>
</feature>
<dbReference type="SUPFAM" id="SSF140996">
    <property type="entry name" value="Hermes dimerisation domain"/>
    <property type="match status" value="1"/>
</dbReference>
<feature type="region of interest" description="Disordered" evidence="6">
    <location>
        <begin position="56"/>
        <end position="76"/>
    </location>
</feature>
<dbReference type="AlphaFoldDB" id="A0A068SGQ5"/>
<dbReference type="GO" id="GO:0008270">
    <property type="term" value="F:zinc ion binding"/>
    <property type="evidence" value="ECO:0007669"/>
    <property type="project" value="UniProtKB-KW"/>
</dbReference>
<dbReference type="InterPro" id="IPR012337">
    <property type="entry name" value="RNaseH-like_sf"/>
</dbReference>
<reference evidence="7" key="1">
    <citation type="submission" date="2013-08" db="EMBL/GenBank/DDBJ databases">
        <title>Gene expansion shapes genome architecture in the human pathogen Lichtheimia corymbifera: an evolutionary genomics analysis in the ancient terrestrial Mucorales (Mucoromycotina).</title>
        <authorList>
            <person name="Schwartze V.U."/>
            <person name="Winter S."/>
            <person name="Shelest E."/>
            <person name="Marcet-Houben M."/>
            <person name="Horn F."/>
            <person name="Wehner S."/>
            <person name="Hoffmann K."/>
            <person name="Riege K."/>
            <person name="Sammeth M."/>
            <person name="Nowrousian M."/>
            <person name="Valiante V."/>
            <person name="Linde J."/>
            <person name="Jacobsen I.D."/>
            <person name="Marz M."/>
            <person name="Brakhage A.A."/>
            <person name="Gabaldon T."/>
            <person name="Bocker S."/>
            <person name="Voigt K."/>
        </authorList>
    </citation>
    <scope>NUCLEOTIDE SEQUENCE [LARGE SCALE GENOMIC DNA]</scope>
    <source>
        <strain evidence="7">FSU 9682</strain>
    </source>
</reference>
<feature type="compositionally biased region" description="Acidic residues" evidence="6">
    <location>
        <begin position="21"/>
        <end position="32"/>
    </location>
</feature>
<evidence type="ECO:0000256" key="6">
    <source>
        <dbReference type="SAM" id="MobiDB-lite"/>
    </source>
</evidence>
<accession>A0A068SGQ5</accession>
<dbReference type="PANTHER" id="PTHR46481">
    <property type="entry name" value="ZINC FINGER BED DOMAIN-CONTAINING PROTEIN 4"/>
    <property type="match status" value="1"/>
</dbReference>
<protein>
    <recommendedName>
        <fullName evidence="9">BED-type domain-containing protein</fullName>
    </recommendedName>
</protein>
<evidence type="ECO:0000256" key="5">
    <source>
        <dbReference type="ARBA" id="ARBA00023242"/>
    </source>
</evidence>
<dbReference type="InterPro" id="IPR052035">
    <property type="entry name" value="ZnF_BED_domain_contain"/>
</dbReference>
<keyword evidence="2" id="KW-0479">Metal-binding</keyword>
<evidence type="ECO:0000313" key="8">
    <source>
        <dbReference type="Proteomes" id="UP000027586"/>
    </source>
</evidence>
<keyword evidence="4" id="KW-0862">Zinc</keyword>
<name>A0A068SGQ5_9FUNG</name>
<dbReference type="VEuPathDB" id="FungiDB:LCOR_12239.1"/>
<comment type="caution">
    <text evidence="7">The sequence shown here is derived from an EMBL/GenBank/DDBJ whole genome shotgun (WGS) entry which is preliminary data.</text>
</comment>
<evidence type="ECO:0000256" key="4">
    <source>
        <dbReference type="ARBA" id="ARBA00022833"/>
    </source>
</evidence>
<dbReference type="EMBL" id="CBTN010000198">
    <property type="protein sequence ID" value="CDH61464.1"/>
    <property type="molecule type" value="Genomic_DNA"/>
</dbReference>
<keyword evidence="3" id="KW-0863">Zinc-finger</keyword>
<proteinExistence type="predicted"/>
<gene>
    <name evidence="7" type="ORF">LCOR_12239.1</name>
</gene>
<dbReference type="PANTHER" id="PTHR46481:SF10">
    <property type="entry name" value="ZINC FINGER BED DOMAIN-CONTAINING PROTEIN 39"/>
    <property type="match status" value="1"/>
</dbReference>
<evidence type="ECO:0000313" key="7">
    <source>
        <dbReference type="EMBL" id="CDH61464.1"/>
    </source>
</evidence>
<keyword evidence="5" id="KW-0539">Nucleus</keyword>
<dbReference type="GO" id="GO:0005634">
    <property type="term" value="C:nucleus"/>
    <property type="evidence" value="ECO:0007669"/>
    <property type="project" value="UniProtKB-SubCell"/>
</dbReference>
<dbReference type="SUPFAM" id="SSF53098">
    <property type="entry name" value="Ribonuclease H-like"/>
    <property type="match status" value="1"/>
</dbReference>
<evidence type="ECO:0000256" key="1">
    <source>
        <dbReference type="ARBA" id="ARBA00004123"/>
    </source>
</evidence>
<evidence type="ECO:0000256" key="2">
    <source>
        <dbReference type="ARBA" id="ARBA00022723"/>
    </source>
</evidence>
<dbReference type="OrthoDB" id="2288540at2759"/>
<evidence type="ECO:0000256" key="3">
    <source>
        <dbReference type="ARBA" id="ARBA00022771"/>
    </source>
</evidence>
<dbReference type="Proteomes" id="UP000027586">
    <property type="component" value="Unassembled WGS sequence"/>
</dbReference>